<evidence type="ECO:0000313" key="4">
    <source>
        <dbReference type="EMBL" id="MVN87158.1"/>
    </source>
</evidence>
<comment type="caution">
    <text evidence="4">The sequence shown here is derived from an EMBL/GenBank/DDBJ whole genome shotgun (WGS) entry which is preliminary data.</text>
</comment>
<dbReference type="CDD" id="cd04186">
    <property type="entry name" value="GT_2_like_c"/>
    <property type="match status" value="1"/>
</dbReference>
<keyword evidence="5" id="KW-1185">Reference proteome</keyword>
<evidence type="ECO:0000256" key="1">
    <source>
        <dbReference type="ARBA" id="ARBA00006739"/>
    </source>
</evidence>
<dbReference type="AlphaFoldDB" id="A0A7C9LL31"/>
<dbReference type="Pfam" id="PF13641">
    <property type="entry name" value="Glyco_tranf_2_3"/>
    <property type="match status" value="1"/>
</dbReference>
<dbReference type="PANTHER" id="PTHR43179">
    <property type="entry name" value="RHAMNOSYLTRANSFERASE WBBL"/>
    <property type="match status" value="1"/>
</dbReference>
<organism evidence="4 5">
    <name type="scientific">Deinococcus arboris</name>
    <dbReference type="NCBI Taxonomy" id="2682977"/>
    <lineage>
        <taxon>Bacteria</taxon>
        <taxon>Thermotogati</taxon>
        <taxon>Deinococcota</taxon>
        <taxon>Deinococci</taxon>
        <taxon>Deinococcales</taxon>
        <taxon>Deinococcaceae</taxon>
        <taxon>Deinococcus</taxon>
    </lineage>
</organism>
<evidence type="ECO:0000256" key="2">
    <source>
        <dbReference type="ARBA" id="ARBA00022676"/>
    </source>
</evidence>
<sequence>MTDSGSPAPGVQPAAPPLVGIVVINYNGWGHTDTCLRSLAALDYPRADVVLVDNGSTDDSVAQLQARYPDLPILQIPVNVGFTAANNVGTREALRRGADHVWFLNNDTTVDPGVLSALVEVAGGHPGLGAVASVLYSMREPEQVQGWGGGWIDLWRGQAELFQAPVPWAQLDFLSGTSLLVRRRALDEVGLLDERYFMYWEDADFSLRLRRAGWGLGVAAAARTWHLGAASMGLSTLTHKSLDWELNFTKSGVRFFRRHAPVPLVPLLAGPGLYLLKRMLRGQWSRAGAVARGGWLAFRRAAQ</sequence>
<dbReference type="SUPFAM" id="SSF53448">
    <property type="entry name" value="Nucleotide-diphospho-sugar transferases"/>
    <property type="match status" value="1"/>
</dbReference>
<dbReference type="Proteomes" id="UP000483286">
    <property type="component" value="Unassembled WGS sequence"/>
</dbReference>
<evidence type="ECO:0000313" key="5">
    <source>
        <dbReference type="Proteomes" id="UP000483286"/>
    </source>
</evidence>
<dbReference type="InterPro" id="IPR029044">
    <property type="entry name" value="Nucleotide-diphossugar_trans"/>
</dbReference>
<keyword evidence="3 4" id="KW-0808">Transferase</keyword>
<dbReference type="Gene3D" id="3.90.550.10">
    <property type="entry name" value="Spore Coat Polysaccharide Biosynthesis Protein SpsA, Chain A"/>
    <property type="match status" value="1"/>
</dbReference>
<dbReference type="EMBL" id="WQLB01000011">
    <property type="protein sequence ID" value="MVN87158.1"/>
    <property type="molecule type" value="Genomic_DNA"/>
</dbReference>
<reference evidence="4 5" key="1">
    <citation type="submission" date="2019-12" db="EMBL/GenBank/DDBJ databases">
        <title>Deinococcus sp. HMF7620 Genome sequencing and assembly.</title>
        <authorList>
            <person name="Kang H."/>
            <person name="Kim H."/>
            <person name="Joh K."/>
        </authorList>
    </citation>
    <scope>NUCLEOTIDE SEQUENCE [LARGE SCALE GENOMIC DNA]</scope>
    <source>
        <strain evidence="4 5">HMF7620</strain>
    </source>
</reference>
<dbReference type="GO" id="GO:0016757">
    <property type="term" value="F:glycosyltransferase activity"/>
    <property type="evidence" value="ECO:0007669"/>
    <property type="project" value="UniProtKB-KW"/>
</dbReference>
<gene>
    <name evidence="4" type="ORF">GO986_10290</name>
</gene>
<comment type="similarity">
    <text evidence="1">Belongs to the glycosyltransferase 2 family.</text>
</comment>
<evidence type="ECO:0000256" key="3">
    <source>
        <dbReference type="ARBA" id="ARBA00022679"/>
    </source>
</evidence>
<name>A0A7C9LL31_9DEIO</name>
<accession>A0A7C9LL31</accession>
<proteinExistence type="inferred from homology"/>
<dbReference type="PANTHER" id="PTHR43179:SF12">
    <property type="entry name" value="GALACTOFURANOSYLTRANSFERASE GLFT2"/>
    <property type="match status" value="1"/>
</dbReference>
<protein>
    <submittedName>
        <fullName evidence="4">Glycosyltransferase</fullName>
    </submittedName>
</protein>
<keyword evidence="2" id="KW-0328">Glycosyltransferase</keyword>
<dbReference type="RefSeq" id="WP_157459202.1">
    <property type="nucleotide sequence ID" value="NZ_WQLB01000011.1"/>
</dbReference>